<protein>
    <submittedName>
        <fullName evidence="7">LRR receptor-like serine/threonine-protein kinase</fullName>
    </submittedName>
</protein>
<gene>
    <name evidence="7" type="ORF">HS088_TW16G00226</name>
</gene>
<keyword evidence="3" id="KW-0732">Signal</keyword>
<organism evidence="7 8">
    <name type="scientific">Tripterygium wilfordii</name>
    <name type="common">Thunder God vine</name>
    <dbReference type="NCBI Taxonomy" id="458696"/>
    <lineage>
        <taxon>Eukaryota</taxon>
        <taxon>Viridiplantae</taxon>
        <taxon>Streptophyta</taxon>
        <taxon>Embryophyta</taxon>
        <taxon>Tracheophyta</taxon>
        <taxon>Spermatophyta</taxon>
        <taxon>Magnoliopsida</taxon>
        <taxon>eudicotyledons</taxon>
        <taxon>Gunneridae</taxon>
        <taxon>Pentapetalae</taxon>
        <taxon>rosids</taxon>
        <taxon>fabids</taxon>
        <taxon>Celastrales</taxon>
        <taxon>Celastraceae</taxon>
        <taxon>Tripterygium</taxon>
    </lineage>
</organism>
<dbReference type="PANTHER" id="PTHR45631">
    <property type="entry name" value="OS07G0107800 PROTEIN-RELATED"/>
    <property type="match status" value="1"/>
</dbReference>
<keyword evidence="8" id="KW-1185">Reference proteome</keyword>
<dbReference type="InParanoid" id="A0A7J7CIF0"/>
<keyword evidence="2" id="KW-0812">Transmembrane</keyword>
<evidence type="ECO:0000256" key="5">
    <source>
        <dbReference type="ARBA" id="ARBA00023136"/>
    </source>
</evidence>
<keyword evidence="7" id="KW-0808">Transferase</keyword>
<keyword evidence="5" id="KW-0472">Membrane</keyword>
<dbReference type="Proteomes" id="UP000593562">
    <property type="component" value="Unassembled WGS sequence"/>
</dbReference>
<dbReference type="EMBL" id="JAAARO010000016">
    <property type="protein sequence ID" value="KAF5733786.1"/>
    <property type="molecule type" value="Genomic_DNA"/>
</dbReference>
<sequence>METPRTGTNFLFWSTDKDFTKSGINMRVPGNPSLEEMSTLRFFPNNQAEKSCYTLPAYKQTLRYTGILFPEEKYNRIWTRGFTPSNSVLVTTVPDSSGSVIENDPPISVMRTSIMSNTSDPIFLSVDLRDRAQQSGYFVFYFTETGFRPNSSVTRIVDIYINGVMKYTVGIELNKCRVVTVYPVIIAGPTVNITLAQSKLSTLPPIISAMEVFSKVNTNQANGSLNGVLVDKSKTYGKQIRRV</sequence>
<evidence type="ECO:0000313" key="8">
    <source>
        <dbReference type="Proteomes" id="UP000593562"/>
    </source>
</evidence>
<evidence type="ECO:0000313" key="7">
    <source>
        <dbReference type="EMBL" id="KAF5733786.1"/>
    </source>
</evidence>
<dbReference type="InterPro" id="IPR024788">
    <property type="entry name" value="Malectin-like_Carb-bd_dom"/>
</dbReference>
<dbReference type="GO" id="GO:0016020">
    <property type="term" value="C:membrane"/>
    <property type="evidence" value="ECO:0007669"/>
    <property type="project" value="UniProtKB-SubCell"/>
</dbReference>
<dbReference type="PANTHER" id="PTHR45631:SF44">
    <property type="entry name" value="CARBOHYDRATE-BINDING PROTEIN OF THE ER PROTEIN"/>
    <property type="match status" value="1"/>
</dbReference>
<evidence type="ECO:0000256" key="2">
    <source>
        <dbReference type="ARBA" id="ARBA00022692"/>
    </source>
</evidence>
<dbReference type="Pfam" id="PF12819">
    <property type="entry name" value="Malectin_like"/>
    <property type="match status" value="2"/>
</dbReference>
<keyword evidence="4" id="KW-1133">Transmembrane helix</keyword>
<evidence type="ECO:0000256" key="3">
    <source>
        <dbReference type="ARBA" id="ARBA00022729"/>
    </source>
</evidence>
<comment type="caution">
    <text evidence="7">The sequence shown here is derived from an EMBL/GenBank/DDBJ whole genome shotgun (WGS) entry which is preliminary data.</text>
</comment>
<dbReference type="GO" id="GO:0016301">
    <property type="term" value="F:kinase activity"/>
    <property type="evidence" value="ECO:0007669"/>
    <property type="project" value="UniProtKB-KW"/>
</dbReference>
<evidence type="ECO:0000256" key="1">
    <source>
        <dbReference type="ARBA" id="ARBA00004167"/>
    </source>
</evidence>
<feature type="domain" description="Malectin-like" evidence="6">
    <location>
        <begin position="10"/>
        <end position="61"/>
    </location>
</feature>
<evidence type="ECO:0000259" key="6">
    <source>
        <dbReference type="Pfam" id="PF12819"/>
    </source>
</evidence>
<feature type="domain" description="Malectin-like" evidence="6">
    <location>
        <begin position="66"/>
        <end position="214"/>
    </location>
</feature>
<accession>A0A7J7CIF0</accession>
<comment type="subcellular location">
    <subcellularLocation>
        <location evidence="1">Membrane</location>
        <topology evidence="1">Single-pass membrane protein</topology>
    </subcellularLocation>
</comment>
<reference evidence="7 8" key="1">
    <citation type="journal article" date="2020" name="Nat. Commun.">
        <title>Genome of Tripterygium wilfordii and identification of cytochrome P450 involved in triptolide biosynthesis.</title>
        <authorList>
            <person name="Tu L."/>
            <person name="Su P."/>
            <person name="Zhang Z."/>
            <person name="Gao L."/>
            <person name="Wang J."/>
            <person name="Hu T."/>
            <person name="Zhou J."/>
            <person name="Zhang Y."/>
            <person name="Zhao Y."/>
            <person name="Liu Y."/>
            <person name="Song Y."/>
            <person name="Tong Y."/>
            <person name="Lu Y."/>
            <person name="Yang J."/>
            <person name="Xu C."/>
            <person name="Jia M."/>
            <person name="Peters R.J."/>
            <person name="Huang L."/>
            <person name="Gao W."/>
        </authorList>
    </citation>
    <scope>NUCLEOTIDE SEQUENCE [LARGE SCALE GENOMIC DNA]</scope>
    <source>
        <strain evidence="8">cv. XIE 37</strain>
        <tissue evidence="7">Leaf</tissue>
    </source>
</reference>
<name>A0A7J7CIF0_TRIWF</name>
<keyword evidence="7" id="KW-0675">Receptor</keyword>
<dbReference type="AlphaFoldDB" id="A0A7J7CIF0"/>
<evidence type="ECO:0000256" key="4">
    <source>
        <dbReference type="ARBA" id="ARBA00022989"/>
    </source>
</evidence>
<proteinExistence type="predicted"/>
<keyword evidence="7" id="KW-0418">Kinase</keyword>